<protein>
    <submittedName>
        <fullName evidence="2">Uncharacterized protein</fullName>
    </submittedName>
</protein>
<evidence type="ECO:0000256" key="1">
    <source>
        <dbReference type="SAM" id="MobiDB-lite"/>
    </source>
</evidence>
<dbReference type="Proteomes" id="UP000588068">
    <property type="component" value="Unassembled WGS sequence"/>
</dbReference>
<organism evidence="2 3">
    <name type="scientific">Povalibacter uvarum</name>
    <dbReference type="NCBI Taxonomy" id="732238"/>
    <lineage>
        <taxon>Bacteria</taxon>
        <taxon>Pseudomonadati</taxon>
        <taxon>Pseudomonadota</taxon>
        <taxon>Gammaproteobacteria</taxon>
        <taxon>Steroidobacterales</taxon>
        <taxon>Steroidobacteraceae</taxon>
        <taxon>Povalibacter</taxon>
    </lineage>
</organism>
<comment type="caution">
    <text evidence="2">The sequence shown here is derived from an EMBL/GenBank/DDBJ whole genome shotgun (WGS) entry which is preliminary data.</text>
</comment>
<accession>A0A841HWF0</accession>
<feature type="region of interest" description="Disordered" evidence="1">
    <location>
        <begin position="162"/>
        <end position="189"/>
    </location>
</feature>
<evidence type="ECO:0000313" key="3">
    <source>
        <dbReference type="Proteomes" id="UP000588068"/>
    </source>
</evidence>
<sequence length="189" mass="20711">MEITALQPDDIEIASEYVQTDAAHPRRSRRYAMPIFDRIIKYSVSVFRRAGLPGVPPSTRQIRLTLESGGAASIDFTPTLPSDFLRFSGPDTALVMTTDQFTDVYKVLQSESPVFFTALDLLGIRIGSVHTELDLSGGETPGEGDQDPQTLEALILHARRVGSDRVVSSKARAPARSASRIRPRGAKKK</sequence>
<proteinExistence type="predicted"/>
<dbReference type="AlphaFoldDB" id="A0A841HWF0"/>
<dbReference type="EMBL" id="JACHHZ010000007">
    <property type="protein sequence ID" value="MBB6096238.1"/>
    <property type="molecule type" value="Genomic_DNA"/>
</dbReference>
<evidence type="ECO:0000313" key="2">
    <source>
        <dbReference type="EMBL" id="MBB6096238.1"/>
    </source>
</evidence>
<keyword evidence="3" id="KW-1185">Reference proteome</keyword>
<reference evidence="2 3" key="1">
    <citation type="submission" date="2020-08" db="EMBL/GenBank/DDBJ databases">
        <title>Genomic Encyclopedia of Type Strains, Phase IV (KMG-IV): sequencing the most valuable type-strain genomes for metagenomic binning, comparative biology and taxonomic classification.</title>
        <authorList>
            <person name="Goeker M."/>
        </authorList>
    </citation>
    <scope>NUCLEOTIDE SEQUENCE [LARGE SCALE GENOMIC DNA]</scope>
    <source>
        <strain evidence="2 3">DSM 26723</strain>
    </source>
</reference>
<gene>
    <name evidence="2" type="ORF">HNQ60_005160</name>
</gene>
<feature type="compositionally biased region" description="Basic residues" evidence="1">
    <location>
        <begin position="179"/>
        <end position="189"/>
    </location>
</feature>
<feature type="compositionally biased region" description="Low complexity" evidence="1">
    <location>
        <begin position="165"/>
        <end position="178"/>
    </location>
</feature>
<dbReference type="RefSeq" id="WP_184335631.1">
    <property type="nucleotide sequence ID" value="NZ_JACHHZ010000007.1"/>
</dbReference>
<name>A0A841HWF0_9GAMM</name>